<reference evidence="2 4" key="1">
    <citation type="journal article" date="2012" name="Nature">
        <title>Algal genomes reveal evolutionary mosaicism and the fate of nucleomorphs.</title>
        <authorList>
            <consortium name="DOE Joint Genome Institute"/>
            <person name="Curtis B.A."/>
            <person name="Tanifuji G."/>
            <person name="Burki F."/>
            <person name="Gruber A."/>
            <person name="Irimia M."/>
            <person name="Maruyama S."/>
            <person name="Arias M.C."/>
            <person name="Ball S.G."/>
            <person name="Gile G.H."/>
            <person name="Hirakawa Y."/>
            <person name="Hopkins J.F."/>
            <person name="Kuo A."/>
            <person name="Rensing S.A."/>
            <person name="Schmutz J."/>
            <person name="Symeonidi A."/>
            <person name="Elias M."/>
            <person name="Eveleigh R.J."/>
            <person name="Herman E.K."/>
            <person name="Klute M.J."/>
            <person name="Nakayama T."/>
            <person name="Obornik M."/>
            <person name="Reyes-Prieto A."/>
            <person name="Armbrust E.V."/>
            <person name="Aves S.J."/>
            <person name="Beiko R.G."/>
            <person name="Coutinho P."/>
            <person name="Dacks J.B."/>
            <person name="Durnford D.G."/>
            <person name="Fast N.M."/>
            <person name="Green B.R."/>
            <person name="Grisdale C.J."/>
            <person name="Hempel F."/>
            <person name="Henrissat B."/>
            <person name="Hoppner M.P."/>
            <person name="Ishida K."/>
            <person name="Kim E."/>
            <person name="Koreny L."/>
            <person name="Kroth P.G."/>
            <person name="Liu Y."/>
            <person name="Malik S.B."/>
            <person name="Maier U.G."/>
            <person name="McRose D."/>
            <person name="Mock T."/>
            <person name="Neilson J.A."/>
            <person name="Onodera N.T."/>
            <person name="Poole A.M."/>
            <person name="Pritham E.J."/>
            <person name="Richards T.A."/>
            <person name="Rocap G."/>
            <person name="Roy S.W."/>
            <person name="Sarai C."/>
            <person name="Schaack S."/>
            <person name="Shirato S."/>
            <person name="Slamovits C.H."/>
            <person name="Spencer D.F."/>
            <person name="Suzuki S."/>
            <person name="Worden A.Z."/>
            <person name="Zauner S."/>
            <person name="Barry K."/>
            <person name="Bell C."/>
            <person name="Bharti A.K."/>
            <person name="Crow J.A."/>
            <person name="Grimwood J."/>
            <person name="Kramer R."/>
            <person name="Lindquist E."/>
            <person name="Lucas S."/>
            <person name="Salamov A."/>
            <person name="McFadden G.I."/>
            <person name="Lane C.E."/>
            <person name="Keeling P.J."/>
            <person name="Gray M.W."/>
            <person name="Grigoriev I.V."/>
            <person name="Archibald J.M."/>
        </authorList>
    </citation>
    <scope>NUCLEOTIDE SEQUENCE</scope>
    <source>
        <strain evidence="2 4">CCMP2712</strain>
    </source>
</reference>
<dbReference type="OrthoDB" id="392925at2759"/>
<protein>
    <submittedName>
        <fullName evidence="2 3">Uncharacterized protein</fullName>
    </submittedName>
</protein>
<reference evidence="4" key="2">
    <citation type="submission" date="2012-11" db="EMBL/GenBank/DDBJ databases">
        <authorList>
            <person name="Kuo A."/>
            <person name="Curtis B.A."/>
            <person name="Tanifuji G."/>
            <person name="Burki F."/>
            <person name="Gruber A."/>
            <person name="Irimia M."/>
            <person name="Maruyama S."/>
            <person name="Arias M.C."/>
            <person name="Ball S.G."/>
            <person name="Gile G.H."/>
            <person name="Hirakawa Y."/>
            <person name="Hopkins J.F."/>
            <person name="Rensing S.A."/>
            <person name="Schmutz J."/>
            <person name="Symeonidi A."/>
            <person name="Elias M."/>
            <person name="Eveleigh R.J."/>
            <person name="Herman E.K."/>
            <person name="Klute M.J."/>
            <person name="Nakayama T."/>
            <person name="Obornik M."/>
            <person name="Reyes-Prieto A."/>
            <person name="Armbrust E.V."/>
            <person name="Aves S.J."/>
            <person name="Beiko R.G."/>
            <person name="Coutinho P."/>
            <person name="Dacks J.B."/>
            <person name="Durnford D.G."/>
            <person name="Fast N.M."/>
            <person name="Green B.R."/>
            <person name="Grisdale C."/>
            <person name="Hempe F."/>
            <person name="Henrissat B."/>
            <person name="Hoppner M.P."/>
            <person name="Ishida K.-I."/>
            <person name="Kim E."/>
            <person name="Koreny L."/>
            <person name="Kroth P.G."/>
            <person name="Liu Y."/>
            <person name="Malik S.-B."/>
            <person name="Maier U.G."/>
            <person name="McRose D."/>
            <person name="Mock T."/>
            <person name="Neilson J.A."/>
            <person name="Onodera N.T."/>
            <person name="Poole A.M."/>
            <person name="Pritham E.J."/>
            <person name="Richards T.A."/>
            <person name="Rocap G."/>
            <person name="Roy S.W."/>
            <person name="Sarai C."/>
            <person name="Schaack S."/>
            <person name="Shirato S."/>
            <person name="Slamovits C.H."/>
            <person name="Spencer D.F."/>
            <person name="Suzuki S."/>
            <person name="Worden A.Z."/>
            <person name="Zauner S."/>
            <person name="Barry K."/>
            <person name="Bell C."/>
            <person name="Bharti A.K."/>
            <person name="Crow J.A."/>
            <person name="Grimwood J."/>
            <person name="Kramer R."/>
            <person name="Lindquist E."/>
            <person name="Lucas S."/>
            <person name="Salamov A."/>
            <person name="McFadden G.I."/>
            <person name="Lane C.E."/>
            <person name="Keeling P.J."/>
            <person name="Gray M.W."/>
            <person name="Grigoriev I.V."/>
            <person name="Archibald J.M."/>
        </authorList>
    </citation>
    <scope>NUCLEOTIDE SEQUENCE</scope>
    <source>
        <strain evidence="4">CCMP2712</strain>
    </source>
</reference>
<accession>L1I9J7</accession>
<dbReference type="EnsemblProtists" id="EKX32921">
    <property type="protein sequence ID" value="EKX32921"/>
    <property type="gene ID" value="GUITHDRAFT_148299"/>
</dbReference>
<evidence type="ECO:0000256" key="1">
    <source>
        <dbReference type="SAM" id="MobiDB-lite"/>
    </source>
</evidence>
<dbReference type="KEGG" id="gtt:GUITHDRAFT_148299"/>
<keyword evidence="4" id="KW-1185">Reference proteome</keyword>
<dbReference type="RefSeq" id="XP_005819901.1">
    <property type="nucleotide sequence ID" value="XM_005819844.1"/>
</dbReference>
<evidence type="ECO:0000313" key="4">
    <source>
        <dbReference type="Proteomes" id="UP000011087"/>
    </source>
</evidence>
<feature type="compositionally biased region" description="Acidic residues" evidence="1">
    <location>
        <begin position="191"/>
        <end position="207"/>
    </location>
</feature>
<reference evidence="3" key="3">
    <citation type="submission" date="2016-03" db="UniProtKB">
        <authorList>
            <consortium name="EnsemblProtists"/>
        </authorList>
    </citation>
    <scope>IDENTIFICATION</scope>
</reference>
<name>L1I9J7_GUITC</name>
<dbReference type="Proteomes" id="UP000011087">
    <property type="component" value="Unassembled WGS sequence"/>
</dbReference>
<evidence type="ECO:0000313" key="3">
    <source>
        <dbReference type="EnsemblProtists" id="EKX32921"/>
    </source>
</evidence>
<proteinExistence type="predicted"/>
<organism evidence="2">
    <name type="scientific">Guillardia theta (strain CCMP2712)</name>
    <name type="common">Cryptophyte</name>
    <dbReference type="NCBI Taxonomy" id="905079"/>
    <lineage>
        <taxon>Eukaryota</taxon>
        <taxon>Cryptophyceae</taxon>
        <taxon>Pyrenomonadales</taxon>
        <taxon>Geminigeraceae</taxon>
        <taxon>Guillardia</taxon>
    </lineage>
</organism>
<feature type="region of interest" description="Disordered" evidence="1">
    <location>
        <begin position="180"/>
        <end position="215"/>
    </location>
</feature>
<dbReference type="PaxDb" id="55529-EKX32921"/>
<feature type="compositionally biased region" description="Basic and acidic residues" evidence="1">
    <location>
        <begin position="181"/>
        <end position="190"/>
    </location>
</feature>
<sequence length="385" mass="42711">MKLDMLLLQLSRPELCSTPQLTRRLRQRDSRGKEEFFLAEKTFLVGSKEWFESMKETRQDISSADAVAKGEEEDRRCHNVPAILQSGGSKDVSKNVSSFEVLKRELDAPKPTANKAPLHENKASDLLEKERLNANKSTNAPRIVAASHTSRRADEIKKTIIRREVKEVEREGALVGVQNVRAREAEAEEGREGEEEDQEGEREGEEAGAEKEEERKLFRGELSGNVLSDNEARLVGSSPTPGQCQMVVFSFGVDYKITFDAGDLVLVPRSKGGLCFGVLESRKTDAKKRVFWNVELGAGAVKPVPEPMLGKSLSGICAKRSEEINNIRAIGKEPTQEDLRSVIFGLSSKFDKLEVVLVPCARGGFAYGYIADCDGNHHYLVKSSM</sequence>
<dbReference type="EMBL" id="JH993165">
    <property type="protein sequence ID" value="EKX32921.1"/>
    <property type="molecule type" value="Genomic_DNA"/>
</dbReference>
<dbReference type="AlphaFoldDB" id="L1I9J7"/>
<gene>
    <name evidence="2" type="ORF">GUITHDRAFT_148299</name>
</gene>
<dbReference type="HOGENOM" id="CLU_718541_0_0_1"/>
<dbReference type="GeneID" id="17289639"/>
<evidence type="ECO:0000313" key="2">
    <source>
        <dbReference type="EMBL" id="EKX32921.1"/>
    </source>
</evidence>